<sequence length="360" mass="40493">MNYRTATILAEKSLSGAGTETIDVNVRDIISRLALTWKITPSKHGMDSYPHKDITKIELVDGSDVLHSMDGGQNQALCIYDRKVPTMNYGQHQHNLSQLANFGIDFGRFLYDPGLALDPTKFRNLQLKVSYDSDVADTGVTSGNLEVRAEIFDEKIVSPIGFLMSKMHHDRTPPASGYWYVDLPTDFPLRKMLVQGYQAAYEPWYQVSEVRLDEDNEKRIPLDWELETYYRKMVGIWAAVEEGIAVKPTTGVQYYYVTPSDYWVQVMLANMTATTQIQANPVRGGKIGLTSEEISQTAVGMVRGYLPNHCFEFPFGDQMDMADWYDVTRLGNLRLRMEAGGGGASGTVAVILQQLRRYGA</sequence>
<gene>
    <name evidence="1" type="ORF">MM171A01060_0002</name>
</gene>
<protein>
    <submittedName>
        <fullName evidence="1">Uncharacterized protein</fullName>
    </submittedName>
</protein>
<dbReference type="EMBL" id="MT143649">
    <property type="protein sequence ID" value="QJA99406.1"/>
    <property type="molecule type" value="Genomic_DNA"/>
</dbReference>
<proteinExistence type="predicted"/>
<dbReference type="AlphaFoldDB" id="A0A6M3LVH1"/>
<organism evidence="1">
    <name type="scientific">viral metagenome</name>
    <dbReference type="NCBI Taxonomy" id="1070528"/>
    <lineage>
        <taxon>unclassified sequences</taxon>
        <taxon>metagenomes</taxon>
        <taxon>organismal metagenomes</taxon>
    </lineage>
</organism>
<reference evidence="1" key="1">
    <citation type="submission" date="2020-03" db="EMBL/GenBank/DDBJ databases">
        <title>The deep terrestrial virosphere.</title>
        <authorList>
            <person name="Holmfeldt K."/>
            <person name="Nilsson E."/>
            <person name="Simone D."/>
            <person name="Lopez-Fernandez M."/>
            <person name="Wu X."/>
            <person name="de Brujin I."/>
            <person name="Lundin D."/>
            <person name="Andersson A."/>
            <person name="Bertilsson S."/>
            <person name="Dopson M."/>
        </authorList>
    </citation>
    <scope>NUCLEOTIDE SEQUENCE</scope>
    <source>
        <strain evidence="1">MM171A01060</strain>
    </source>
</reference>
<name>A0A6M3LVH1_9ZZZZ</name>
<accession>A0A6M3LVH1</accession>
<evidence type="ECO:0000313" key="1">
    <source>
        <dbReference type="EMBL" id="QJA99406.1"/>
    </source>
</evidence>